<sequence>MVAVRPGSMPTMMPNPVAQKALKMLVGFISSRNSENRTEMDMAASLPQGRKTAKIL</sequence>
<reference evidence="2" key="1">
    <citation type="submission" date="2019-08" db="EMBL/GenBank/DDBJ databases">
        <authorList>
            <person name="Kucharzyk K."/>
            <person name="Murdoch R.W."/>
            <person name="Higgins S."/>
            <person name="Loffler F."/>
        </authorList>
    </citation>
    <scope>NUCLEOTIDE SEQUENCE</scope>
</reference>
<dbReference type="AlphaFoldDB" id="A0A644XYL4"/>
<protein>
    <submittedName>
        <fullName evidence="2">Uncharacterized protein</fullName>
    </submittedName>
</protein>
<dbReference type="EMBL" id="VSSQ01003115">
    <property type="protein sequence ID" value="MPM19124.1"/>
    <property type="molecule type" value="Genomic_DNA"/>
</dbReference>
<gene>
    <name evidence="2" type="ORF">SDC9_65542</name>
</gene>
<evidence type="ECO:0000313" key="2">
    <source>
        <dbReference type="EMBL" id="MPM19124.1"/>
    </source>
</evidence>
<evidence type="ECO:0000256" key="1">
    <source>
        <dbReference type="SAM" id="MobiDB-lite"/>
    </source>
</evidence>
<accession>A0A644XYL4</accession>
<name>A0A644XYL4_9ZZZZ</name>
<proteinExistence type="predicted"/>
<feature type="region of interest" description="Disordered" evidence="1">
    <location>
        <begin position="36"/>
        <end position="56"/>
    </location>
</feature>
<comment type="caution">
    <text evidence="2">The sequence shown here is derived from an EMBL/GenBank/DDBJ whole genome shotgun (WGS) entry which is preliminary data.</text>
</comment>
<organism evidence="2">
    <name type="scientific">bioreactor metagenome</name>
    <dbReference type="NCBI Taxonomy" id="1076179"/>
    <lineage>
        <taxon>unclassified sequences</taxon>
        <taxon>metagenomes</taxon>
        <taxon>ecological metagenomes</taxon>
    </lineage>
</organism>